<dbReference type="EMBL" id="OV651818">
    <property type="protein sequence ID" value="CAH1112479.1"/>
    <property type="molecule type" value="Genomic_DNA"/>
</dbReference>
<evidence type="ECO:0000256" key="2">
    <source>
        <dbReference type="ARBA" id="ARBA00004123"/>
    </source>
</evidence>
<keyword evidence="4" id="KW-0479">Metal-binding</keyword>
<keyword evidence="15" id="KW-1185">Reference proteome</keyword>
<dbReference type="SUPFAM" id="SSF57667">
    <property type="entry name" value="beta-beta-alpha zinc fingers"/>
    <property type="match status" value="5"/>
</dbReference>
<evidence type="ECO:0000313" key="14">
    <source>
        <dbReference type="EMBL" id="CAH1112479.1"/>
    </source>
</evidence>
<accession>A0A9P0D5R5</accession>
<dbReference type="Pfam" id="PF12874">
    <property type="entry name" value="zf-met"/>
    <property type="match status" value="1"/>
</dbReference>
<keyword evidence="5" id="KW-0677">Repeat</keyword>
<dbReference type="FunFam" id="3.30.160.60:FF:000621">
    <property type="entry name" value="FLT3-interacting zinc finger 1"/>
    <property type="match status" value="1"/>
</dbReference>
<evidence type="ECO:0000256" key="4">
    <source>
        <dbReference type="ARBA" id="ARBA00022723"/>
    </source>
</evidence>
<evidence type="ECO:0000256" key="11">
    <source>
        <dbReference type="ARBA" id="ARBA00023163"/>
    </source>
</evidence>
<keyword evidence="7" id="KW-0862">Zinc</keyword>
<dbReference type="Proteomes" id="UP001153636">
    <property type="component" value="Chromosome 6"/>
</dbReference>
<evidence type="ECO:0000313" key="15">
    <source>
        <dbReference type="Proteomes" id="UP001153636"/>
    </source>
</evidence>
<dbReference type="GO" id="GO:0003682">
    <property type="term" value="F:chromatin binding"/>
    <property type="evidence" value="ECO:0007669"/>
    <property type="project" value="UniProtKB-ARBA"/>
</dbReference>
<protein>
    <recommendedName>
        <fullName evidence="13">C2H2-type domain-containing protein</fullName>
    </recommendedName>
</protein>
<keyword evidence="6" id="KW-0863">Zinc-finger</keyword>
<keyword evidence="3" id="KW-1017">Isopeptide bond</keyword>
<dbReference type="GO" id="GO:0003700">
    <property type="term" value="F:DNA-binding transcription factor activity"/>
    <property type="evidence" value="ECO:0007669"/>
    <property type="project" value="TreeGrafter"/>
</dbReference>
<dbReference type="FunFam" id="3.30.160.60:FF:001289">
    <property type="entry name" value="Zinc finger protein 574"/>
    <property type="match status" value="1"/>
</dbReference>
<dbReference type="FunFam" id="3.30.160.60:FF:000690">
    <property type="entry name" value="Zinc finger protein 354C"/>
    <property type="match status" value="1"/>
</dbReference>
<name>A0A9P0D5R5_9CUCU</name>
<evidence type="ECO:0000256" key="9">
    <source>
        <dbReference type="ARBA" id="ARBA00023015"/>
    </source>
</evidence>
<dbReference type="FunFam" id="3.30.160.60:FF:000624">
    <property type="entry name" value="zinc finger protein 697"/>
    <property type="match status" value="1"/>
</dbReference>
<dbReference type="Pfam" id="PF00096">
    <property type="entry name" value="zf-C2H2"/>
    <property type="match status" value="7"/>
</dbReference>
<evidence type="ECO:0000259" key="13">
    <source>
        <dbReference type="PROSITE" id="PS00028"/>
    </source>
</evidence>
<gene>
    <name evidence="14" type="ORF">PSYICH_LOCUS11979</name>
</gene>
<feature type="domain" description="C2H2-type" evidence="13">
    <location>
        <begin position="308"/>
        <end position="328"/>
    </location>
</feature>
<feature type="domain" description="C2H2-type" evidence="13">
    <location>
        <begin position="364"/>
        <end position="384"/>
    </location>
</feature>
<feature type="domain" description="C2H2-type" evidence="13">
    <location>
        <begin position="336"/>
        <end position="356"/>
    </location>
</feature>
<dbReference type="GO" id="GO:0045595">
    <property type="term" value="P:regulation of cell differentiation"/>
    <property type="evidence" value="ECO:0007669"/>
    <property type="project" value="UniProtKB-ARBA"/>
</dbReference>
<evidence type="ECO:0000256" key="10">
    <source>
        <dbReference type="ARBA" id="ARBA00023125"/>
    </source>
</evidence>
<evidence type="ECO:0000256" key="7">
    <source>
        <dbReference type="ARBA" id="ARBA00022833"/>
    </source>
</evidence>
<evidence type="ECO:0000256" key="6">
    <source>
        <dbReference type="ARBA" id="ARBA00022771"/>
    </source>
</evidence>
<evidence type="ECO:0000256" key="1">
    <source>
        <dbReference type="ARBA" id="ARBA00003767"/>
    </source>
</evidence>
<keyword evidence="12" id="KW-0539">Nucleus</keyword>
<dbReference type="InterPro" id="IPR036236">
    <property type="entry name" value="Znf_C2H2_sf"/>
</dbReference>
<dbReference type="InterPro" id="IPR013087">
    <property type="entry name" value="Znf_C2H2_type"/>
</dbReference>
<feature type="domain" description="C2H2-type" evidence="13">
    <location>
        <begin position="280"/>
        <end position="300"/>
    </location>
</feature>
<feature type="domain" description="C2H2-type" evidence="13">
    <location>
        <begin position="420"/>
        <end position="440"/>
    </location>
</feature>
<keyword evidence="10" id="KW-0238">DNA-binding</keyword>
<feature type="domain" description="C2H2-type" evidence="13">
    <location>
        <begin position="392"/>
        <end position="412"/>
    </location>
</feature>
<dbReference type="GO" id="GO:0040029">
    <property type="term" value="P:epigenetic regulation of gene expression"/>
    <property type="evidence" value="ECO:0007669"/>
    <property type="project" value="UniProtKB-ARBA"/>
</dbReference>
<comment type="function">
    <text evidence="1">May be involved in transcriptional regulation.</text>
</comment>
<evidence type="ECO:0000256" key="8">
    <source>
        <dbReference type="ARBA" id="ARBA00022843"/>
    </source>
</evidence>
<comment type="subcellular location">
    <subcellularLocation>
        <location evidence="2">Nucleus</location>
    </subcellularLocation>
</comment>
<feature type="domain" description="C2H2-type" evidence="13">
    <location>
        <begin position="197"/>
        <end position="218"/>
    </location>
</feature>
<sequence length="517" mass="60814">MEVRQDPFDPHKGLFKIEPDRVFVRPEGTHVCEIKQEIIECIEPKMEQWSDLPVKIEDTSDVRGVIGTDLLVVKSVKQEFSYHVPFKIESDLLTSHCDLPTLKEESTVYPDDFEQSCSSKLVEAERITKSLKSAVKYVHNKKKSGYTCPVCLKSFPCSKSKLKHILGKFGNCSAKNQSHFWKEIPPNGSFGKYHQDCLYCGRFFLNRFLFLEHFIIYHYVKNLHTKSTLKWKYRLKNFVLDKIHTAEKLFMSKMCSKNFDYKSTLFRHAIFHTNSKSFKCEICSKQFRQKSDLKNHLKIHTEEKPFKCEMCSKQFRQKSHLNKHLKNHTGKKPFKCEICSKPFRDKFNLKTHSNIHSKEKPFMCEICSKKFRQKQHLNVHLKTHTGEKPFVCSICLKQFNQKTHLNRHLNCHTGEKLFNCGICSKQFSQKASLNRHLKSHTGEKPFKCETCFKQFREKFDLKTHLNVHSGEKPFKCEICSKQFSQKSNLKVHLKTHTEKKNYSYVKYVLSSLTENPI</sequence>
<evidence type="ECO:0000256" key="12">
    <source>
        <dbReference type="ARBA" id="ARBA00023242"/>
    </source>
</evidence>
<keyword evidence="8" id="KW-0832">Ubl conjugation</keyword>
<keyword evidence="11" id="KW-0804">Transcription</keyword>
<dbReference type="PANTHER" id="PTHR24404:SF114">
    <property type="entry name" value="KLUMPFUSS, ISOFORM B-RELATED"/>
    <property type="match status" value="1"/>
</dbReference>
<dbReference type="PROSITE" id="PS00028">
    <property type="entry name" value="ZINC_FINGER_C2H2_1"/>
    <property type="match status" value="9"/>
</dbReference>
<evidence type="ECO:0000256" key="3">
    <source>
        <dbReference type="ARBA" id="ARBA00022499"/>
    </source>
</evidence>
<organism evidence="14 15">
    <name type="scientific">Psylliodes chrysocephalus</name>
    <dbReference type="NCBI Taxonomy" id="3402493"/>
    <lineage>
        <taxon>Eukaryota</taxon>
        <taxon>Metazoa</taxon>
        <taxon>Ecdysozoa</taxon>
        <taxon>Arthropoda</taxon>
        <taxon>Hexapoda</taxon>
        <taxon>Insecta</taxon>
        <taxon>Pterygota</taxon>
        <taxon>Neoptera</taxon>
        <taxon>Endopterygota</taxon>
        <taxon>Coleoptera</taxon>
        <taxon>Polyphaga</taxon>
        <taxon>Cucujiformia</taxon>
        <taxon>Chrysomeloidea</taxon>
        <taxon>Chrysomelidae</taxon>
        <taxon>Galerucinae</taxon>
        <taxon>Alticini</taxon>
        <taxon>Psylliodes</taxon>
    </lineage>
</organism>
<dbReference type="AlphaFoldDB" id="A0A9P0D5R5"/>
<dbReference type="OrthoDB" id="6077919at2759"/>
<dbReference type="FunFam" id="3.30.160.60:FF:002104">
    <property type="entry name" value="Si:ch211-266d19.4"/>
    <property type="match status" value="1"/>
</dbReference>
<keyword evidence="9" id="KW-0805">Transcription regulation</keyword>
<evidence type="ECO:0000256" key="5">
    <source>
        <dbReference type="ARBA" id="ARBA00022737"/>
    </source>
</evidence>
<feature type="domain" description="C2H2-type" evidence="13">
    <location>
        <begin position="448"/>
        <end position="468"/>
    </location>
</feature>
<dbReference type="InterPro" id="IPR050589">
    <property type="entry name" value="Ikaros_C2H2-ZF"/>
</dbReference>
<proteinExistence type="predicted"/>
<dbReference type="FunFam" id="3.30.160.60:FF:000774">
    <property type="entry name" value="Zinc finger protein"/>
    <property type="match status" value="1"/>
</dbReference>
<dbReference type="PANTHER" id="PTHR24404">
    <property type="entry name" value="ZINC FINGER PROTEIN"/>
    <property type="match status" value="1"/>
</dbReference>
<dbReference type="FunFam" id="3.30.160.60:FF:000097">
    <property type="entry name" value="Zinc finger protein"/>
    <property type="match status" value="1"/>
</dbReference>
<dbReference type="GO" id="GO:0005634">
    <property type="term" value="C:nucleus"/>
    <property type="evidence" value="ECO:0007669"/>
    <property type="project" value="UniProtKB-SubCell"/>
</dbReference>
<dbReference type="Gene3D" id="3.30.160.60">
    <property type="entry name" value="Classic Zinc Finger"/>
    <property type="match status" value="9"/>
</dbReference>
<dbReference type="GO" id="GO:0000978">
    <property type="term" value="F:RNA polymerase II cis-regulatory region sequence-specific DNA binding"/>
    <property type="evidence" value="ECO:0007669"/>
    <property type="project" value="TreeGrafter"/>
</dbReference>
<dbReference type="FunFam" id="3.30.160.60:FF:000912">
    <property type="entry name" value="Zinc finger protein 660"/>
    <property type="match status" value="1"/>
</dbReference>
<dbReference type="SMART" id="SM00355">
    <property type="entry name" value="ZnF_C2H2"/>
    <property type="match status" value="11"/>
</dbReference>
<dbReference type="GO" id="GO:0000122">
    <property type="term" value="P:negative regulation of transcription by RNA polymerase II"/>
    <property type="evidence" value="ECO:0007669"/>
    <property type="project" value="UniProtKB-ARBA"/>
</dbReference>
<feature type="domain" description="C2H2-type" evidence="13">
    <location>
        <begin position="476"/>
        <end position="496"/>
    </location>
</feature>
<dbReference type="GO" id="GO:0008270">
    <property type="term" value="F:zinc ion binding"/>
    <property type="evidence" value="ECO:0007669"/>
    <property type="project" value="UniProtKB-KW"/>
</dbReference>
<reference evidence="14" key="1">
    <citation type="submission" date="2022-01" db="EMBL/GenBank/DDBJ databases">
        <authorList>
            <person name="King R."/>
        </authorList>
    </citation>
    <scope>NUCLEOTIDE SEQUENCE</scope>
</reference>
<dbReference type="GO" id="GO:0000785">
    <property type="term" value="C:chromatin"/>
    <property type="evidence" value="ECO:0007669"/>
    <property type="project" value="UniProtKB-ARBA"/>
</dbReference>